<name>A0ABV9LBX5_9FLAO</name>
<organism evidence="1 2">
    <name type="scientific">Dokdonia genika</name>
    <dbReference type="NCBI Taxonomy" id="308113"/>
    <lineage>
        <taxon>Bacteria</taxon>
        <taxon>Pseudomonadati</taxon>
        <taxon>Bacteroidota</taxon>
        <taxon>Flavobacteriia</taxon>
        <taxon>Flavobacteriales</taxon>
        <taxon>Flavobacteriaceae</taxon>
        <taxon>Dokdonia</taxon>
    </lineage>
</organism>
<sequence length="315" mass="36757">MGPRVYIEEEFFSAFNNFESEQIMGNVDSSAENKNQLLNILNNSEINSEIPKKYFINLHKKLSQNYRPDNIKDLIFYRAFRNQNLKIKELNLDSPNSVFLLDKCLNETKYICETNNVIGVSKDYNFKLPIIPKTFASKEVDRNMNGIDCIRHRCRNVIIVEPYLFQDQHNFEPKTPNLIKLLKELYLDNDETNCYLSIITNMQNNDGKFKSKIKQIIDGVGNANLEVSVYAHNEGLFKNNRHFITDYCIIDVQHLFDRDEASISANYLYDGDISSNFLRVQKLRGKIIKCFNEDPEKMGVFTKKFGNILNNPLFK</sequence>
<comment type="caution">
    <text evidence="1">The sequence shown here is derived from an EMBL/GenBank/DDBJ whole genome shotgun (WGS) entry which is preliminary data.</text>
</comment>
<dbReference type="EMBL" id="JBHSHB010000024">
    <property type="protein sequence ID" value="MFC4691266.1"/>
    <property type="molecule type" value="Genomic_DNA"/>
</dbReference>
<dbReference type="Proteomes" id="UP001595878">
    <property type="component" value="Unassembled WGS sequence"/>
</dbReference>
<dbReference type="RefSeq" id="WP_380034924.1">
    <property type="nucleotide sequence ID" value="NZ_JBHSHB010000024.1"/>
</dbReference>
<proteinExistence type="predicted"/>
<protein>
    <submittedName>
        <fullName evidence="1">Uncharacterized protein</fullName>
    </submittedName>
</protein>
<keyword evidence="2" id="KW-1185">Reference proteome</keyword>
<accession>A0ABV9LBX5</accession>
<reference evidence="2" key="1">
    <citation type="journal article" date="2019" name="Int. J. Syst. Evol. Microbiol.">
        <title>The Global Catalogue of Microorganisms (GCM) 10K type strain sequencing project: providing services to taxonomists for standard genome sequencing and annotation.</title>
        <authorList>
            <consortium name="The Broad Institute Genomics Platform"/>
            <consortium name="The Broad Institute Genome Sequencing Center for Infectious Disease"/>
            <person name="Wu L."/>
            <person name="Ma J."/>
        </authorList>
    </citation>
    <scope>NUCLEOTIDE SEQUENCE [LARGE SCALE GENOMIC DNA]</scope>
    <source>
        <strain evidence="2">CGMCC 4.7427</strain>
    </source>
</reference>
<evidence type="ECO:0000313" key="2">
    <source>
        <dbReference type="Proteomes" id="UP001595878"/>
    </source>
</evidence>
<evidence type="ECO:0000313" key="1">
    <source>
        <dbReference type="EMBL" id="MFC4691266.1"/>
    </source>
</evidence>
<gene>
    <name evidence="1" type="ORF">ACFO5T_12580</name>
</gene>